<feature type="transmembrane region" description="Helical" evidence="5">
    <location>
        <begin position="54"/>
        <end position="77"/>
    </location>
</feature>
<feature type="transmembrane region" description="Helical" evidence="5">
    <location>
        <begin position="156"/>
        <end position="178"/>
    </location>
</feature>
<feature type="transmembrane region" description="Helical" evidence="5">
    <location>
        <begin position="307"/>
        <end position="327"/>
    </location>
</feature>
<dbReference type="GO" id="GO:0016020">
    <property type="term" value="C:membrane"/>
    <property type="evidence" value="ECO:0007669"/>
    <property type="project" value="UniProtKB-SubCell"/>
</dbReference>
<dbReference type="EMBL" id="PYLS01000004">
    <property type="protein sequence ID" value="PST84025.1"/>
    <property type="molecule type" value="Genomic_DNA"/>
</dbReference>
<comment type="subcellular location">
    <subcellularLocation>
        <location evidence="1">Membrane</location>
        <topology evidence="1">Multi-pass membrane protein</topology>
    </subcellularLocation>
</comment>
<dbReference type="AlphaFoldDB" id="A0A2T3HNK3"/>
<evidence type="ECO:0000256" key="5">
    <source>
        <dbReference type="SAM" id="Phobius"/>
    </source>
</evidence>
<evidence type="ECO:0000256" key="2">
    <source>
        <dbReference type="ARBA" id="ARBA00022692"/>
    </source>
</evidence>
<dbReference type="OrthoDB" id="88014at2"/>
<feature type="transmembrane region" description="Helical" evidence="5">
    <location>
        <begin position="184"/>
        <end position="203"/>
    </location>
</feature>
<feature type="transmembrane region" description="Helical" evidence="5">
    <location>
        <begin position="224"/>
        <end position="244"/>
    </location>
</feature>
<dbReference type="InterPro" id="IPR002797">
    <property type="entry name" value="Polysacc_synth"/>
</dbReference>
<feature type="transmembrane region" description="Helical" evidence="5">
    <location>
        <begin position="89"/>
        <end position="116"/>
    </location>
</feature>
<name>A0A2T3HNK3_9SPHI</name>
<dbReference type="CDD" id="cd13128">
    <property type="entry name" value="MATE_Wzx_like"/>
    <property type="match status" value="1"/>
</dbReference>
<keyword evidence="7" id="KW-1185">Reference proteome</keyword>
<feature type="transmembrane region" description="Helical" evidence="5">
    <location>
        <begin position="373"/>
        <end position="391"/>
    </location>
</feature>
<evidence type="ECO:0000313" key="6">
    <source>
        <dbReference type="EMBL" id="PST84025.1"/>
    </source>
</evidence>
<sequence>MRIPAIKGFDQEALNKYFKNTGWLMLARVGSLAIKILVGFALSNYLGDKQFGILNFPVAFTSFFIAIGALGLDGYITRELLRNPANRDLLLGTSFFMKAGGALLILPLIWLAYVYYQREYGTETPSEYFIVTGLVGLAQAFNVLDSYFQSKVQGKWVMMVQVFGNIASALVKLGLILGDLPLNWFIYAVLFDAVLLAIGYIYFYQREAGSVFSWKFDWSLAGRLIGQAWPLAFSAVLASIYMKIDQLMIEAYLGPAPLGVYSTVVQLSESWYFIPVAIVTSVFPAIMNARRDDPQRYQRRLQNMYDLMVWISLSLAIFMTFAAPYIYRLVWHNKPEFWAGAPVLSVHIWAGVFTFLAVASGQYLIAEGFTRLTILRTAAGAAVNVGLNMIWVPQYGIMGAAMATLAAYFTASFFIIFVPATHKQAIMMLKSLFLITLFQKAYGFFRQPKA</sequence>
<keyword evidence="3 5" id="KW-1133">Transmembrane helix</keyword>
<feature type="transmembrane region" description="Helical" evidence="5">
    <location>
        <begin position="397"/>
        <end position="418"/>
    </location>
</feature>
<dbReference type="RefSeq" id="WP_107214035.1">
    <property type="nucleotide sequence ID" value="NZ_KZ686268.1"/>
</dbReference>
<dbReference type="InterPro" id="IPR052556">
    <property type="entry name" value="PolySynth_Transporter"/>
</dbReference>
<reference evidence="6 7" key="1">
    <citation type="submission" date="2018-03" db="EMBL/GenBank/DDBJ databases">
        <authorList>
            <person name="Keele B.F."/>
        </authorList>
    </citation>
    <scope>NUCLEOTIDE SEQUENCE [LARGE SCALE GENOMIC DNA]</scope>
    <source>
        <strain evidence="6 7">YL28-9</strain>
    </source>
</reference>
<evidence type="ECO:0000256" key="3">
    <source>
        <dbReference type="ARBA" id="ARBA00022989"/>
    </source>
</evidence>
<keyword evidence="4 5" id="KW-0472">Membrane</keyword>
<feature type="transmembrane region" description="Helical" evidence="5">
    <location>
        <begin position="21"/>
        <end position="42"/>
    </location>
</feature>
<organism evidence="6 7">
    <name type="scientific">Pedobacter yulinensis</name>
    <dbReference type="NCBI Taxonomy" id="2126353"/>
    <lineage>
        <taxon>Bacteria</taxon>
        <taxon>Pseudomonadati</taxon>
        <taxon>Bacteroidota</taxon>
        <taxon>Sphingobacteriia</taxon>
        <taxon>Sphingobacteriales</taxon>
        <taxon>Sphingobacteriaceae</taxon>
        <taxon>Pedobacter</taxon>
    </lineage>
</organism>
<evidence type="ECO:0000256" key="1">
    <source>
        <dbReference type="ARBA" id="ARBA00004141"/>
    </source>
</evidence>
<protein>
    <submittedName>
        <fullName evidence="6">Flippase</fullName>
    </submittedName>
</protein>
<dbReference type="PANTHER" id="PTHR43424">
    <property type="entry name" value="LOCUS PUTATIVE PROTEIN 1-RELATED"/>
    <property type="match status" value="1"/>
</dbReference>
<evidence type="ECO:0000313" key="7">
    <source>
        <dbReference type="Proteomes" id="UP000240912"/>
    </source>
</evidence>
<dbReference type="Pfam" id="PF01943">
    <property type="entry name" value="Polysacc_synt"/>
    <property type="match status" value="1"/>
</dbReference>
<keyword evidence="2 5" id="KW-0812">Transmembrane</keyword>
<gene>
    <name evidence="6" type="ORF">C7T94_04620</name>
</gene>
<feature type="transmembrane region" description="Helical" evidence="5">
    <location>
        <begin position="347"/>
        <end position="366"/>
    </location>
</feature>
<feature type="transmembrane region" description="Helical" evidence="5">
    <location>
        <begin position="270"/>
        <end position="287"/>
    </location>
</feature>
<evidence type="ECO:0000256" key="4">
    <source>
        <dbReference type="ARBA" id="ARBA00023136"/>
    </source>
</evidence>
<comment type="caution">
    <text evidence="6">The sequence shown here is derived from an EMBL/GenBank/DDBJ whole genome shotgun (WGS) entry which is preliminary data.</text>
</comment>
<proteinExistence type="predicted"/>
<dbReference type="Proteomes" id="UP000240912">
    <property type="component" value="Unassembled WGS sequence"/>
</dbReference>
<feature type="transmembrane region" description="Helical" evidence="5">
    <location>
        <begin position="128"/>
        <end position="144"/>
    </location>
</feature>
<dbReference type="PANTHER" id="PTHR43424:SF1">
    <property type="entry name" value="LOCUS PUTATIVE PROTEIN 1-RELATED"/>
    <property type="match status" value="1"/>
</dbReference>
<accession>A0A2T3HNK3</accession>